<name>A0A8C0QP96_CHEAB</name>
<evidence type="ECO:0000313" key="2">
    <source>
        <dbReference type="Proteomes" id="UP000694404"/>
    </source>
</evidence>
<dbReference type="Ensembl" id="ENSCABT00000029372.1">
    <property type="protein sequence ID" value="ENSCABP00000026818.1"/>
    <property type="gene ID" value="ENSCABG00000019699.1"/>
</dbReference>
<sequence>MIRWILQTETSKHCLHNKLKFRELGGERGNVSCGLAFRISCLYRLCPYYSKLLCS</sequence>
<keyword evidence="2" id="KW-1185">Reference proteome</keyword>
<proteinExistence type="predicted"/>
<accession>A0A8C0QP96</accession>
<evidence type="ECO:0000313" key="1">
    <source>
        <dbReference type="Ensembl" id="ENSCABP00000026818.1"/>
    </source>
</evidence>
<reference evidence="1" key="2">
    <citation type="submission" date="2025-09" db="UniProtKB">
        <authorList>
            <consortium name="Ensembl"/>
        </authorList>
    </citation>
    <scope>IDENTIFICATION</scope>
</reference>
<organism evidence="1 2">
    <name type="scientific">Chelonoidis abingdonii</name>
    <name type="common">Abingdon island giant tortoise</name>
    <name type="synonym">Testudo abingdonii</name>
    <dbReference type="NCBI Taxonomy" id="106734"/>
    <lineage>
        <taxon>Eukaryota</taxon>
        <taxon>Metazoa</taxon>
        <taxon>Chordata</taxon>
        <taxon>Craniata</taxon>
        <taxon>Vertebrata</taxon>
        <taxon>Euteleostomi</taxon>
        <taxon>Archelosauria</taxon>
        <taxon>Testudinata</taxon>
        <taxon>Testudines</taxon>
        <taxon>Cryptodira</taxon>
        <taxon>Durocryptodira</taxon>
        <taxon>Testudinoidea</taxon>
        <taxon>Testudinidae</taxon>
        <taxon>Chelonoidis</taxon>
    </lineage>
</organism>
<dbReference type="Proteomes" id="UP000694404">
    <property type="component" value="Unplaced"/>
</dbReference>
<protein>
    <submittedName>
        <fullName evidence="1">Uncharacterized protein</fullName>
    </submittedName>
</protein>
<dbReference type="AlphaFoldDB" id="A0A8C0QP96"/>
<reference evidence="1" key="1">
    <citation type="submission" date="2025-08" db="UniProtKB">
        <authorList>
            <consortium name="Ensembl"/>
        </authorList>
    </citation>
    <scope>IDENTIFICATION</scope>
</reference>